<dbReference type="PANTHER" id="PTHR32370">
    <property type="entry name" value="OS12G0117600 PROTEIN"/>
    <property type="match status" value="1"/>
</dbReference>
<protein>
    <recommendedName>
        <fullName evidence="3">NPH3 domain-containing protein</fullName>
    </recommendedName>
</protein>
<evidence type="ECO:0000256" key="1">
    <source>
        <dbReference type="ARBA" id="ARBA00022786"/>
    </source>
</evidence>
<dbReference type="Proteomes" id="UP000823674">
    <property type="component" value="Chromosome A08"/>
</dbReference>
<gene>
    <name evidence="4" type="primary">A08p009110.1_BraROA</name>
    <name evidence="4" type="ORF">IGI04_030170</name>
</gene>
<comment type="caution">
    <text evidence="4">The sequence shown here is derived from an EMBL/GenBank/DDBJ whole genome shotgun (WGS) entry which is preliminary data.</text>
</comment>
<dbReference type="Pfam" id="PF03000">
    <property type="entry name" value="NPH3"/>
    <property type="match status" value="1"/>
</dbReference>
<evidence type="ECO:0000313" key="4">
    <source>
        <dbReference type="EMBL" id="KAG5388629.1"/>
    </source>
</evidence>
<dbReference type="EMBL" id="JADBGQ010000007">
    <property type="protein sequence ID" value="KAG5388629.1"/>
    <property type="molecule type" value="Genomic_DNA"/>
</dbReference>
<proteinExistence type="inferred from homology"/>
<evidence type="ECO:0000313" key="5">
    <source>
        <dbReference type="Proteomes" id="UP000823674"/>
    </source>
</evidence>
<evidence type="ECO:0000256" key="2">
    <source>
        <dbReference type="PROSITE-ProRule" id="PRU00982"/>
    </source>
</evidence>
<reference evidence="4 5" key="1">
    <citation type="submission" date="2021-03" db="EMBL/GenBank/DDBJ databases">
        <authorList>
            <person name="King G.J."/>
            <person name="Bancroft I."/>
            <person name="Baten A."/>
            <person name="Bloomfield J."/>
            <person name="Borpatragohain P."/>
            <person name="He Z."/>
            <person name="Irish N."/>
            <person name="Irwin J."/>
            <person name="Liu K."/>
            <person name="Mauleon R.P."/>
            <person name="Moore J."/>
            <person name="Morris R."/>
            <person name="Ostergaard L."/>
            <person name="Wang B."/>
            <person name="Wells R."/>
        </authorList>
    </citation>
    <scope>NUCLEOTIDE SEQUENCE [LARGE SCALE GENOMIC DNA]</scope>
    <source>
        <strain evidence="4">R-o-18</strain>
        <tissue evidence="4">Leaf</tissue>
    </source>
</reference>
<name>A0ABQ7LQ17_BRACM</name>
<dbReference type="PROSITE" id="PS51649">
    <property type="entry name" value="NPH3"/>
    <property type="match status" value="1"/>
</dbReference>
<accession>A0ABQ7LQ17</accession>
<sequence>MYDVDTVYRIPTRFLERVDEKDEDNVGRIRNAYLAEIARDPYLSLQKFTAIIERLPNYARM</sequence>
<feature type="domain" description="NPH3" evidence="3">
    <location>
        <begin position="1"/>
        <end position="61"/>
    </location>
</feature>
<organism evidence="4 5">
    <name type="scientific">Brassica rapa subsp. trilocularis</name>
    <dbReference type="NCBI Taxonomy" id="1813537"/>
    <lineage>
        <taxon>Eukaryota</taxon>
        <taxon>Viridiplantae</taxon>
        <taxon>Streptophyta</taxon>
        <taxon>Embryophyta</taxon>
        <taxon>Tracheophyta</taxon>
        <taxon>Spermatophyta</taxon>
        <taxon>Magnoliopsida</taxon>
        <taxon>eudicotyledons</taxon>
        <taxon>Gunneridae</taxon>
        <taxon>Pentapetalae</taxon>
        <taxon>rosids</taxon>
        <taxon>malvids</taxon>
        <taxon>Brassicales</taxon>
        <taxon>Brassicaceae</taxon>
        <taxon>Brassiceae</taxon>
        <taxon>Brassica</taxon>
    </lineage>
</organism>
<comment type="similarity">
    <text evidence="2">Belongs to the NPH3 family.</text>
</comment>
<keyword evidence="5" id="KW-1185">Reference proteome</keyword>
<dbReference type="InterPro" id="IPR027356">
    <property type="entry name" value="NPH3_dom"/>
</dbReference>
<evidence type="ECO:0000259" key="3">
    <source>
        <dbReference type="PROSITE" id="PS51649"/>
    </source>
</evidence>
<dbReference type="InterPro" id="IPR043454">
    <property type="entry name" value="NPH3/RPT2-like"/>
</dbReference>
<keyword evidence="1" id="KW-0833">Ubl conjugation pathway</keyword>